<feature type="region of interest" description="Disordered" evidence="2">
    <location>
        <begin position="2976"/>
        <end position="2995"/>
    </location>
</feature>
<gene>
    <name evidence="6" type="ORF">SNEC2469_LOCUS27037</name>
</gene>
<feature type="non-terminal residue" evidence="6">
    <location>
        <position position="1"/>
    </location>
</feature>
<feature type="region of interest" description="Disordered" evidence="2">
    <location>
        <begin position="2926"/>
        <end position="2954"/>
    </location>
</feature>
<evidence type="ECO:0000256" key="1">
    <source>
        <dbReference type="PROSITE-ProRule" id="PRU00047"/>
    </source>
</evidence>
<keyword evidence="7" id="KW-1185">Reference proteome</keyword>
<feature type="region of interest" description="Disordered" evidence="2">
    <location>
        <begin position="330"/>
        <end position="354"/>
    </location>
</feature>
<dbReference type="InterPro" id="IPR001878">
    <property type="entry name" value="Znf_CCHC"/>
</dbReference>
<feature type="compositionally biased region" description="Basic and acidic residues" evidence="2">
    <location>
        <begin position="2043"/>
        <end position="2070"/>
    </location>
</feature>
<keyword evidence="1" id="KW-0863">Zinc-finger</keyword>
<dbReference type="Gene3D" id="3.30.420.10">
    <property type="entry name" value="Ribonuclease H-like superfamily/Ribonuclease H"/>
    <property type="match status" value="1"/>
</dbReference>
<dbReference type="InterPro" id="IPR005123">
    <property type="entry name" value="Oxoglu/Fe-dep_dioxygenase_dom"/>
</dbReference>
<feature type="compositionally biased region" description="Basic and acidic residues" evidence="2">
    <location>
        <begin position="330"/>
        <end position="343"/>
    </location>
</feature>
<protein>
    <recommendedName>
        <fullName evidence="8">Copia protein</fullName>
    </recommendedName>
</protein>
<comment type="caution">
    <text evidence="6">The sequence shown here is derived from an EMBL/GenBank/DDBJ whole genome shotgun (WGS) entry which is preliminary data.</text>
</comment>
<feature type="compositionally biased region" description="Basic and acidic residues" evidence="2">
    <location>
        <begin position="2985"/>
        <end position="2995"/>
    </location>
</feature>
<feature type="compositionally biased region" description="Acidic residues" evidence="2">
    <location>
        <begin position="1471"/>
        <end position="1480"/>
    </location>
</feature>
<dbReference type="SUPFAM" id="SSF57756">
    <property type="entry name" value="Retrovirus zinc finger-like domains"/>
    <property type="match status" value="1"/>
</dbReference>
<dbReference type="Gene3D" id="4.10.60.10">
    <property type="entry name" value="Zinc finger, CCHC-type"/>
    <property type="match status" value="1"/>
</dbReference>
<evidence type="ECO:0000313" key="6">
    <source>
        <dbReference type="EMBL" id="CAE7857970.1"/>
    </source>
</evidence>
<evidence type="ECO:0000259" key="4">
    <source>
        <dbReference type="PROSITE" id="PS50994"/>
    </source>
</evidence>
<evidence type="ECO:0000313" key="7">
    <source>
        <dbReference type="Proteomes" id="UP000601435"/>
    </source>
</evidence>
<dbReference type="Proteomes" id="UP000601435">
    <property type="component" value="Unassembled WGS sequence"/>
</dbReference>
<dbReference type="InterPro" id="IPR050951">
    <property type="entry name" value="Retrovirus_Pol_polyprotein"/>
</dbReference>
<feature type="domain" description="Fe2OG dioxygenase" evidence="5">
    <location>
        <begin position="1286"/>
        <end position="1404"/>
    </location>
</feature>
<dbReference type="PANTHER" id="PTHR37984">
    <property type="entry name" value="PROTEIN CBG26694"/>
    <property type="match status" value="1"/>
</dbReference>
<dbReference type="OrthoDB" id="441056at2759"/>
<dbReference type="PROSITE" id="PS51471">
    <property type="entry name" value="FE2OG_OXY"/>
    <property type="match status" value="1"/>
</dbReference>
<evidence type="ECO:0008006" key="8">
    <source>
        <dbReference type="Google" id="ProtNLM"/>
    </source>
</evidence>
<dbReference type="InterPro" id="IPR012337">
    <property type="entry name" value="RNaseH-like_sf"/>
</dbReference>
<keyword evidence="1" id="KW-0479">Metal-binding</keyword>
<dbReference type="GO" id="GO:0008270">
    <property type="term" value="F:zinc ion binding"/>
    <property type="evidence" value="ECO:0007669"/>
    <property type="project" value="UniProtKB-KW"/>
</dbReference>
<dbReference type="GO" id="GO:0015074">
    <property type="term" value="P:DNA integration"/>
    <property type="evidence" value="ECO:0007669"/>
    <property type="project" value="InterPro"/>
</dbReference>
<dbReference type="Pfam" id="PF00098">
    <property type="entry name" value="zf-CCHC"/>
    <property type="match status" value="1"/>
</dbReference>
<feature type="region of interest" description="Disordered" evidence="2">
    <location>
        <begin position="1889"/>
        <end position="2070"/>
    </location>
</feature>
<organism evidence="6 7">
    <name type="scientific">Symbiodinium necroappetens</name>
    <dbReference type="NCBI Taxonomy" id="1628268"/>
    <lineage>
        <taxon>Eukaryota</taxon>
        <taxon>Sar</taxon>
        <taxon>Alveolata</taxon>
        <taxon>Dinophyceae</taxon>
        <taxon>Suessiales</taxon>
        <taxon>Symbiodiniaceae</taxon>
        <taxon>Symbiodinium</taxon>
    </lineage>
</organism>
<dbReference type="InterPro" id="IPR036875">
    <property type="entry name" value="Znf_CCHC_sf"/>
</dbReference>
<feature type="region of interest" description="Disordered" evidence="2">
    <location>
        <begin position="266"/>
        <end position="286"/>
    </location>
</feature>
<dbReference type="PROSITE" id="PS50158">
    <property type="entry name" value="ZF_CCHC"/>
    <property type="match status" value="1"/>
</dbReference>
<dbReference type="PROSITE" id="PS50994">
    <property type="entry name" value="INTEGRASE"/>
    <property type="match status" value="1"/>
</dbReference>
<feature type="compositionally biased region" description="Polar residues" evidence="2">
    <location>
        <begin position="738"/>
        <end position="751"/>
    </location>
</feature>
<dbReference type="InterPro" id="IPR036397">
    <property type="entry name" value="RNaseH_sf"/>
</dbReference>
<feature type="compositionally biased region" description="Basic and acidic residues" evidence="2">
    <location>
        <begin position="1481"/>
        <end position="1504"/>
    </location>
</feature>
<dbReference type="SUPFAM" id="SSF53098">
    <property type="entry name" value="Ribonuclease H-like"/>
    <property type="match status" value="1"/>
</dbReference>
<feature type="compositionally biased region" description="Acidic residues" evidence="2">
    <location>
        <begin position="274"/>
        <end position="286"/>
    </location>
</feature>
<feature type="compositionally biased region" description="Basic and acidic residues" evidence="2">
    <location>
        <begin position="1903"/>
        <end position="1914"/>
    </location>
</feature>
<feature type="region of interest" description="Disordered" evidence="2">
    <location>
        <begin position="1466"/>
        <end position="1504"/>
    </location>
</feature>
<keyword evidence="1" id="KW-0862">Zinc</keyword>
<feature type="compositionally biased region" description="Polar residues" evidence="2">
    <location>
        <begin position="710"/>
        <end position="721"/>
    </location>
</feature>
<proteinExistence type="predicted"/>
<evidence type="ECO:0000259" key="3">
    <source>
        <dbReference type="PROSITE" id="PS50158"/>
    </source>
</evidence>
<dbReference type="InterPro" id="IPR001584">
    <property type="entry name" value="Integrase_cat-core"/>
</dbReference>
<sequence>IYGDSFPSSSDEQCFSPRGLKRLHGLTSQCKDLIRQGYFLDIPQSRALLEEECSHRLDNGYHLELLKAPLRDYLLDLELRLGIELHFLAKMAEVLDGRGALHPRRETSPSEKVLRSLGWEMQVDFEHLSEAELVAPTYLDSILKVMNLKAGVRDDDEKRQAFKDVIHGAARKKDENLGQFATRRLRDFTKAATYGITLPPEFRVSLMKEGAGLSDQNLQNLAVLTQGREMDVDFLAAAMAKMDVRADRLSGYAEVDPAASLSFAEGTSGLRELEQEESEEEESLDDEVVLSELEDLNFSEDQAQMVFAILENRPPRRRRTWKENKMFKAEARKDRKPFRKGDAPPDGGRASGMRAGLSRDQLKKISTCRNCGRKGHWAEDCTQPKSGGPGADRGRVSGFCYLGQENPGGNAFCGLTASEWSKVLAAAKDLIGECALAALGHVLADAGLKYVDVPVDSQGPPTGIGGAATVTRAVLVPISPEGVPGVVHFTVIKENVPPLLSVGLLEHLGATLDLVENQVHFKSINVVRRMQKEASGHRTISLVEWDGSLFPVPKEARDRFGLSADSFMLKPKGQPSSAYAKQSEAQGDLCSAQVPAPLPLVNMDTQRGSLVGQRWRALVNRVFFMMETTRMMYVRLVMAEKGQKSIKSDRRKYIESENQAPGKCLHTGPHINRGNQYASWQVCKTCNARINYASRGRSKAKPKAKALGTPVTTSPASTRTQGPIFEPNPRRTGRQEETQGAASSSSNTSPEVATALQMMAAGFQQLNSTMAELMKGQSQMIMMMANATPGKAFDQMTFDEASQMAAQATTEHFAMNVDEEDDENGSWSPVAPQENHPDEVGNPNLLLWASSLVHWGQCSRELQDHLRPRGGGASSWIVYNESAMDGSQDGPEHLRHPWVRVHEKCPPGSTVLWHELRDEDGRVRARGPGEIQTVDPGGSHEIRRWVIDEKLILPFHLHDPSVGVFGMNAEGEECSFGPYWHFSAELLGDDGHDEAVVMLQTGGEDALRRLGELARGRSREMQQNRLDVLEIFHAGAFSTLAQQNGLKVLERPTKFSVEDGWTGLGAKQRRHLRQDLLHYRPRLATMKLRPAGEEKGGGSGPSQADRIREAVQAAMALEVAEGQLERGDKFLLEAPQTSDCWRSDRMGHLMALPDVSVIEGDFGGQFVTNDVGISQNLMLMMKGEHANDCPQEPPEKGPDLVEQAQAHATSFVSDVPGRIFKKSENLAEILFRKGDFSHQACRRLLKSIPWKELPLGRPGTSALARERRHTVTLGQFTHGGVGGVTRATMMIPEATKYFNRYLTLQGAVEPRSSLTIGINSSLSYHRDVHNVGLNCSIALGQFTGGEIWTEDQEGPVRRQVSPERWVAGRLHKTHHRLLCFSPKELHRVEPHRGERWSITGFQTRSSTRLAASEQAALGALGFNLRGYGVAVQNCHRRDLALLDASFFATTSSTFCRVPAEVMNNKNHNFVEAEEDTDGETDEKNQRTTEAQEERPSRARVSEEQKRLIRKVHVNTGHPPMERFLRTMRAAGALPHVLEYIRDHFKCDDCEVKMRADSRRRAQCPRLYAFNRVLSVDIMYLRFQEKQVPIMNLVCTGTNYHVAVRVPNTSGTPSSSAAWKVFLETWVRYIGAPSLVISDGGNEFKGAFERGLEQLGCLQHVCAAESPWQNAKSERHGRWLKRRLTQEVESGRCIFDSLEELDEFLAQITAAKNRWFNQGGHSPVQLVFGELPRVSAELLSDGPGGLQPLSDSLHDPAGGDEIGVEFGRRMALRDRARQLAMEQDSKEAIRKAVKTPTSPTRRWNIGQWVYVFRRAKPGDTLHPTSRWVGPGLVIMNSQGIVWVAMRTRLWRCSSEQLRPAFPSEVLGSQLSSDPELAELLRKVTSNTRAGAVDVAREGPPPGSGDHHAPVERLEPEGLPVDVPPEARSRERAMPPGVMPGAPENFIPVSPGLVGPQGMPPPPNTEAIPPEGVHSTATSRRSSLEEPAQEPEIPAHMEPIPEEMSPGEAAEGQEPPPPKVPRTDEGPRAPGTPIHQLLRVIRSRRNFEDSGRTTESEQRETSRSPRRESSDRELFSWFSMNEEGKLHLLAKRNDEISLKDLTAAEAKMFEESDAIEWKAILDSKAVSVIHGAEASAVRAKWGDRILSSRMVRRKKPLPEENHWKPKSRWCVGGHTDPDTGTLTTFAPTPQGEGMMSFIQTSLNLKHLFSFTDVKNAFCQSDKIARQAGPLFAEPCDGLRLPPGSLIVLDIPVYGLDDAPACWRATVVGYLVKELGYVRNLVEPCWFMKFEEDNDGKLQNVSQILLEVDDFIVTALPSHEKQVEDKLRGRFVFGKWDKGAAEYAGRRVRTFPDKVFIDQGKYIREQVRPVPLEKHRKQDRKARLNNSEFQLLRSAIYKVNWLAKESRPEMAGLASIMASRLPVATIDDIFTVNKCINHLHNTADRALIIWRFDPREMAFVVVTDAGGISIREGEEDADGLPVDATQGAWAVIATEHLPVGRERVRGSLLAWRSSKLKRKVFSSFGGEAQAMLQGVNEVDWLQVMVRDAVAHDVQLRDWRNSLSPHMLVLRGDCQLRERQQQCSVTDAKSLFDCILKEHPRGRQDRKAALELSIVVKDLQETKSMVRWTPHQKNIVDGLTKFDPLKSNGAMEDFVRQGMLSAAKALGAPGGSQEHPKKSKMLWQAHDLETRNGQFIRCDQEVQRVLDPVAPAAALEGLEATGNDFGSHDLSQDGKYHTETSALGRFQQALAEQRAEHEAKLVQLQAHWEERFAEAVSFWQKAWSTTAAAVKDCNTHCVKLSEVLEASLDELGQNSMEVTSLTCRLQVLEESVGLPQRRSELATSQQDNEVALEALPGTRIRLEGLSGTSDSFKRLSSELARFEHEVSTHSQKLLSVSHVTLATEDCLPAHCQTDSFADWRSLNAIKQAPSVGPAYKPKPQTTAGALPPADCPQASKGDRVLPGVGLLPRAAVGGACAATEVSEVQAPSDQRHDALTGRT</sequence>
<reference evidence="6" key="1">
    <citation type="submission" date="2021-02" db="EMBL/GenBank/DDBJ databases">
        <authorList>
            <person name="Dougan E. K."/>
            <person name="Rhodes N."/>
            <person name="Thang M."/>
            <person name="Chan C."/>
        </authorList>
    </citation>
    <scope>NUCLEOTIDE SEQUENCE</scope>
</reference>
<evidence type="ECO:0000256" key="2">
    <source>
        <dbReference type="SAM" id="MobiDB-lite"/>
    </source>
</evidence>
<accession>A0A813A8V7</accession>
<feature type="domain" description="Integrase catalytic" evidence="4">
    <location>
        <begin position="1560"/>
        <end position="1730"/>
    </location>
</feature>
<dbReference type="SMART" id="SM00343">
    <property type="entry name" value="ZnF_C2HC"/>
    <property type="match status" value="1"/>
</dbReference>
<feature type="region of interest" description="Disordered" evidence="2">
    <location>
        <begin position="695"/>
        <end position="751"/>
    </location>
</feature>
<dbReference type="PANTHER" id="PTHR37984:SF5">
    <property type="entry name" value="PROTEIN NYNRIN-LIKE"/>
    <property type="match status" value="1"/>
</dbReference>
<name>A0A813A8V7_9DINO</name>
<feature type="domain" description="CCHC-type" evidence="3">
    <location>
        <begin position="368"/>
        <end position="383"/>
    </location>
</feature>
<evidence type="ECO:0000259" key="5">
    <source>
        <dbReference type="PROSITE" id="PS51471"/>
    </source>
</evidence>
<dbReference type="GO" id="GO:0003676">
    <property type="term" value="F:nucleic acid binding"/>
    <property type="evidence" value="ECO:0007669"/>
    <property type="project" value="InterPro"/>
</dbReference>
<dbReference type="EMBL" id="CAJNJA010056230">
    <property type="protein sequence ID" value="CAE7857970.1"/>
    <property type="molecule type" value="Genomic_DNA"/>
</dbReference>